<proteinExistence type="predicted"/>
<dbReference type="InterPro" id="IPR027417">
    <property type="entry name" value="P-loop_NTPase"/>
</dbReference>
<evidence type="ECO:0000259" key="1">
    <source>
        <dbReference type="Pfam" id="PF00561"/>
    </source>
</evidence>
<sequence>MQEALSFTSPEGHQIVRGIIRKALYDLHNYQLEGVCKALDGVDLLSVIATGSGKTGYLLMYMLAILALQDEPSVACKFARRFPVNPAMVIVYPTNGLEEEMNELDNLLTHLGIADNFDLLGHSWGGMLGAAYASKRHPVGLKRIVLLDTPASMQLWEKSCALLLEGMPENYKAIIKKHQEEGKLEDPEYKAAVQVFYQKHVCRIPWPEHMLKSFAGLKEDATVYNIM</sequence>
<dbReference type="Gene3D" id="3.40.50.1820">
    <property type="entry name" value="alpha/beta hydrolase"/>
    <property type="match status" value="1"/>
</dbReference>
<comment type="caution">
    <text evidence="2">The sequence shown here is derived from an EMBL/GenBank/DDBJ whole genome shotgun (WGS) entry which is preliminary data.</text>
</comment>
<feature type="domain" description="AB hydrolase-1" evidence="1">
    <location>
        <begin position="104"/>
        <end position="170"/>
    </location>
</feature>
<dbReference type="InterPro" id="IPR000073">
    <property type="entry name" value="AB_hydrolase_1"/>
</dbReference>
<dbReference type="Pfam" id="PF00561">
    <property type="entry name" value="Abhydrolase_1"/>
    <property type="match status" value="1"/>
</dbReference>
<dbReference type="InterPro" id="IPR029058">
    <property type="entry name" value="AB_hydrolase_fold"/>
</dbReference>
<dbReference type="Proteomes" id="UP000309038">
    <property type="component" value="Unassembled WGS sequence"/>
</dbReference>
<reference evidence="2 3" key="1">
    <citation type="submission" date="2019-02" db="EMBL/GenBank/DDBJ databases">
        <title>Genome sequencing of the rare red list fungi Phlebia centrifuga.</title>
        <authorList>
            <person name="Buettner E."/>
            <person name="Kellner H."/>
        </authorList>
    </citation>
    <scope>NUCLEOTIDE SEQUENCE [LARGE SCALE GENOMIC DNA]</scope>
    <source>
        <strain evidence="2 3">DSM 108282</strain>
    </source>
</reference>
<dbReference type="SUPFAM" id="SSF53474">
    <property type="entry name" value="alpha/beta-Hydrolases"/>
    <property type="match status" value="1"/>
</dbReference>
<dbReference type="EMBL" id="SGPJ01000337">
    <property type="protein sequence ID" value="THG95300.1"/>
    <property type="molecule type" value="Genomic_DNA"/>
</dbReference>
<dbReference type="SUPFAM" id="SSF52540">
    <property type="entry name" value="P-loop containing nucleoside triphosphate hydrolases"/>
    <property type="match status" value="1"/>
</dbReference>
<evidence type="ECO:0000313" key="3">
    <source>
        <dbReference type="Proteomes" id="UP000309038"/>
    </source>
</evidence>
<evidence type="ECO:0000313" key="2">
    <source>
        <dbReference type="EMBL" id="THG95300.1"/>
    </source>
</evidence>
<protein>
    <recommendedName>
        <fullName evidence="1">AB hydrolase-1 domain-containing protein</fullName>
    </recommendedName>
</protein>
<organism evidence="2 3">
    <name type="scientific">Hermanssonia centrifuga</name>
    <dbReference type="NCBI Taxonomy" id="98765"/>
    <lineage>
        <taxon>Eukaryota</taxon>
        <taxon>Fungi</taxon>
        <taxon>Dikarya</taxon>
        <taxon>Basidiomycota</taxon>
        <taxon>Agaricomycotina</taxon>
        <taxon>Agaricomycetes</taxon>
        <taxon>Polyporales</taxon>
        <taxon>Meruliaceae</taxon>
        <taxon>Hermanssonia</taxon>
    </lineage>
</organism>
<gene>
    <name evidence="2" type="ORF">EW026_g6331</name>
</gene>
<accession>A0A4S4KCB9</accession>
<name>A0A4S4KCB9_9APHY</name>
<dbReference type="AlphaFoldDB" id="A0A4S4KCB9"/>
<keyword evidence="3" id="KW-1185">Reference proteome</keyword>